<reference evidence="4 5" key="1">
    <citation type="submission" date="2020-07" db="EMBL/GenBank/DDBJ databases">
        <authorList>
            <person name="Maaloum M."/>
        </authorList>
    </citation>
    <scope>NUCLEOTIDE SEQUENCE [LARGE SCALE GENOMIC DNA]</scope>
    <source>
        <strain evidence="4 5">GCS-AN-3</strain>
    </source>
</reference>
<evidence type="ECO:0000259" key="1">
    <source>
        <dbReference type="PROSITE" id="PS50404"/>
    </source>
</evidence>
<dbReference type="PANTHER" id="PTHR43968:SF6">
    <property type="entry name" value="GLUTATHIONE S-TRANSFERASE OMEGA"/>
    <property type="match status" value="1"/>
</dbReference>
<dbReference type="InterPro" id="IPR036282">
    <property type="entry name" value="Glutathione-S-Trfase_C_sf"/>
</dbReference>
<dbReference type="Gene3D" id="3.40.30.10">
    <property type="entry name" value="Glutaredoxin"/>
    <property type="match status" value="1"/>
</dbReference>
<comment type="caution">
    <text evidence="4">The sequence shown here is derived from an EMBL/GenBank/DDBJ whole genome shotgun (WGS) entry which is preliminary data.</text>
</comment>
<dbReference type="AlphaFoldDB" id="A0A853IZV0"/>
<feature type="domain" description="GST C-terminal" evidence="2">
    <location>
        <begin position="85"/>
        <end position="229"/>
    </location>
</feature>
<evidence type="ECO:0000313" key="5">
    <source>
        <dbReference type="Proteomes" id="UP000589716"/>
    </source>
</evidence>
<evidence type="ECO:0000313" key="4">
    <source>
        <dbReference type="EMBL" id="NZA03479.1"/>
    </source>
</evidence>
<dbReference type="InterPro" id="IPR050983">
    <property type="entry name" value="GST_Omega/HSP26"/>
</dbReference>
<organism evidence="4 5">
    <name type="scientific">Ottowia beijingensis</name>
    <dbReference type="NCBI Taxonomy" id="1207057"/>
    <lineage>
        <taxon>Bacteria</taxon>
        <taxon>Pseudomonadati</taxon>
        <taxon>Pseudomonadota</taxon>
        <taxon>Betaproteobacteria</taxon>
        <taxon>Burkholderiales</taxon>
        <taxon>Comamonadaceae</taxon>
        <taxon>Ottowia</taxon>
    </lineage>
</organism>
<evidence type="ECO:0000313" key="3">
    <source>
        <dbReference type="EMBL" id="NZA03260.1"/>
    </source>
</evidence>
<dbReference type="InterPro" id="IPR010987">
    <property type="entry name" value="Glutathione-S-Trfase_C-like"/>
</dbReference>
<dbReference type="Pfam" id="PF13417">
    <property type="entry name" value="GST_N_3"/>
    <property type="match status" value="1"/>
</dbReference>
<feature type="domain" description="GST N-terminal" evidence="1">
    <location>
        <begin position="3"/>
        <end position="82"/>
    </location>
</feature>
<dbReference type="EMBL" id="JACCKX010000001">
    <property type="protein sequence ID" value="NZA03260.1"/>
    <property type="molecule type" value="Genomic_DNA"/>
</dbReference>
<dbReference type="SUPFAM" id="SSF52833">
    <property type="entry name" value="Thioredoxin-like"/>
    <property type="match status" value="1"/>
</dbReference>
<dbReference type="PROSITE" id="PS50404">
    <property type="entry name" value="GST_NTER"/>
    <property type="match status" value="1"/>
</dbReference>
<sequence length="230" mass="25340">MTPRPVLYTFRRCPYAMRARWAVQVSALDVELREITLRAKPAAMLVASPKGTVPVLVLPGGQVIDESLDVMRWALAQHDPEGWLTPAQGTLAEMLALIEACERDFKPHLDRYKYPARYRAEWGGAPDAGDSDPLARAFAAQHFDVAQGFLSLLAVRLEGGAAPRYLFGTRPALADFAIAPFVRQFARHDAARFAQQTAPALSQWLGALLARPDFEAVMARQAVWADTGAR</sequence>
<keyword evidence="5" id="KW-1185">Reference proteome</keyword>
<proteinExistence type="predicted"/>
<dbReference type="PROSITE" id="PS50405">
    <property type="entry name" value="GST_CTER"/>
    <property type="match status" value="1"/>
</dbReference>
<dbReference type="GO" id="GO:0016740">
    <property type="term" value="F:transferase activity"/>
    <property type="evidence" value="ECO:0007669"/>
    <property type="project" value="UniProtKB-KW"/>
</dbReference>
<name>A0A853IZV0_9BURK</name>
<dbReference type="CDD" id="cd03060">
    <property type="entry name" value="GST_N_Omega_like"/>
    <property type="match status" value="1"/>
</dbReference>
<dbReference type="InterPro" id="IPR004045">
    <property type="entry name" value="Glutathione_S-Trfase_N"/>
</dbReference>
<accession>A0A853IZV0</accession>
<dbReference type="EMBL" id="JACCKX010000003">
    <property type="protein sequence ID" value="NZA03479.1"/>
    <property type="molecule type" value="Genomic_DNA"/>
</dbReference>
<dbReference type="Proteomes" id="UP000589716">
    <property type="component" value="Unassembled WGS sequence"/>
</dbReference>
<dbReference type="PANTHER" id="PTHR43968">
    <property type="match status" value="1"/>
</dbReference>
<dbReference type="SUPFAM" id="SSF47616">
    <property type="entry name" value="GST C-terminal domain-like"/>
    <property type="match status" value="1"/>
</dbReference>
<dbReference type="Gene3D" id="1.20.1050.10">
    <property type="match status" value="1"/>
</dbReference>
<evidence type="ECO:0000259" key="2">
    <source>
        <dbReference type="PROSITE" id="PS50405"/>
    </source>
</evidence>
<dbReference type="PROSITE" id="PS51354">
    <property type="entry name" value="GLUTAREDOXIN_2"/>
    <property type="match status" value="1"/>
</dbReference>
<dbReference type="GO" id="GO:0005737">
    <property type="term" value="C:cytoplasm"/>
    <property type="evidence" value="ECO:0007669"/>
    <property type="project" value="TreeGrafter"/>
</dbReference>
<gene>
    <name evidence="3" type="ORF">H0I39_18835</name>
    <name evidence="4" type="ORF">H0I39_20675</name>
</gene>
<keyword evidence="4" id="KW-0808">Transferase</keyword>
<dbReference type="RefSeq" id="WP_180551508.1">
    <property type="nucleotide sequence ID" value="NZ_JACCKX010000001.1"/>
</dbReference>
<protein>
    <submittedName>
        <fullName evidence="4">Glutathione S-transferase N-terminal domain-containing protein</fullName>
    </submittedName>
</protein>
<dbReference type="InterPro" id="IPR036249">
    <property type="entry name" value="Thioredoxin-like_sf"/>
</dbReference>